<organism evidence="8 9">
    <name type="scientific">Botryosphaeria dothidea</name>
    <dbReference type="NCBI Taxonomy" id="55169"/>
    <lineage>
        <taxon>Eukaryota</taxon>
        <taxon>Fungi</taxon>
        <taxon>Dikarya</taxon>
        <taxon>Ascomycota</taxon>
        <taxon>Pezizomycotina</taxon>
        <taxon>Dothideomycetes</taxon>
        <taxon>Dothideomycetes incertae sedis</taxon>
        <taxon>Botryosphaeriales</taxon>
        <taxon>Botryosphaeriaceae</taxon>
        <taxon>Botryosphaeria</taxon>
    </lineage>
</organism>
<comment type="caution">
    <text evidence="8">The sequence shown here is derived from an EMBL/GenBank/DDBJ whole genome shotgun (WGS) entry which is preliminary data.</text>
</comment>
<keyword evidence="3" id="KW-0964">Secreted</keyword>
<proteinExistence type="inferred from homology"/>
<reference evidence="8" key="1">
    <citation type="submission" date="2020-04" db="EMBL/GenBank/DDBJ databases">
        <title>Genome Assembly and Annotation of Botryosphaeria dothidea sdau 11-99, a Latent Pathogen of Apple Fruit Ring Rot in China.</title>
        <authorList>
            <person name="Yu C."/>
            <person name="Diao Y."/>
            <person name="Lu Q."/>
            <person name="Zhao J."/>
            <person name="Cui S."/>
            <person name="Peng C."/>
            <person name="He B."/>
            <person name="Liu H."/>
        </authorList>
    </citation>
    <scope>NUCLEOTIDE SEQUENCE [LARGE SCALE GENOMIC DNA]</scope>
    <source>
        <strain evidence="8">Sdau11-99</strain>
    </source>
</reference>
<dbReference type="EMBL" id="WWBZ02000082">
    <property type="protein sequence ID" value="KAF4301351.1"/>
    <property type="molecule type" value="Genomic_DNA"/>
</dbReference>
<dbReference type="OrthoDB" id="1921208at2759"/>
<evidence type="ECO:0000256" key="6">
    <source>
        <dbReference type="SAM" id="SignalP"/>
    </source>
</evidence>
<dbReference type="AlphaFoldDB" id="A0A8H4IHL8"/>
<dbReference type="GO" id="GO:0030145">
    <property type="term" value="F:manganese ion binding"/>
    <property type="evidence" value="ECO:0007669"/>
    <property type="project" value="InterPro"/>
</dbReference>
<comment type="subcellular location">
    <subcellularLocation>
        <location evidence="1">Secreted</location>
    </subcellularLocation>
</comment>
<dbReference type="Gene3D" id="2.60.120.10">
    <property type="entry name" value="Jelly Rolls"/>
    <property type="match status" value="1"/>
</dbReference>
<evidence type="ECO:0000259" key="7">
    <source>
        <dbReference type="SMART" id="SM00835"/>
    </source>
</evidence>
<evidence type="ECO:0000313" key="8">
    <source>
        <dbReference type="EMBL" id="KAF4301351.1"/>
    </source>
</evidence>
<evidence type="ECO:0000313" key="9">
    <source>
        <dbReference type="Proteomes" id="UP000572817"/>
    </source>
</evidence>
<keyword evidence="4" id="KW-0479">Metal-binding</keyword>
<accession>A0A8H4IHL8</accession>
<dbReference type="InterPro" id="IPR006045">
    <property type="entry name" value="Cupin_1"/>
</dbReference>
<comment type="similarity">
    <text evidence="2">Belongs to the germin family.</text>
</comment>
<keyword evidence="5" id="KW-0464">Manganese</keyword>
<dbReference type="SUPFAM" id="SSF51182">
    <property type="entry name" value="RmlC-like cupins"/>
    <property type="match status" value="1"/>
</dbReference>
<dbReference type="PANTHER" id="PTHR31238">
    <property type="entry name" value="GERMIN-LIKE PROTEIN SUBFAMILY 3 MEMBER 3"/>
    <property type="match status" value="1"/>
</dbReference>
<dbReference type="InterPro" id="IPR001929">
    <property type="entry name" value="Germin"/>
</dbReference>
<dbReference type="GO" id="GO:0005576">
    <property type="term" value="C:extracellular region"/>
    <property type="evidence" value="ECO:0007669"/>
    <property type="project" value="UniProtKB-SubCell"/>
</dbReference>
<feature type="signal peptide" evidence="6">
    <location>
        <begin position="1"/>
        <end position="21"/>
    </location>
</feature>
<keyword evidence="9" id="KW-1185">Reference proteome</keyword>
<dbReference type="Proteomes" id="UP000572817">
    <property type="component" value="Unassembled WGS sequence"/>
</dbReference>
<dbReference type="InterPro" id="IPR014710">
    <property type="entry name" value="RmlC-like_jellyroll"/>
</dbReference>
<gene>
    <name evidence="8" type="ORF">GTA08_BOTSDO10702</name>
</gene>
<sequence>MGSRGSLLLGLIAAGLHCVAAVDQVVNAQLLEETMIAPTRLDRLNLYPEDKDTVFDFYAQPGMTWEPGSVVNANRATFPYAAGNGMTMALLNLGPCSMLPPHYHPRATNYVVAINGSTDTYMIEENGARTVKVTLDAGKMTIFPAASIHTMENKGCENVQLVSALNSEDTGTVNIANALFNWLPPTLVAPAVGYGPADLNGTARTVPLVGTGSIFGRKDCLARCAKAGYKVYGSE</sequence>
<dbReference type="CDD" id="cd02241">
    <property type="entry name" value="cupin_OxOx"/>
    <property type="match status" value="1"/>
</dbReference>
<evidence type="ECO:0000256" key="1">
    <source>
        <dbReference type="ARBA" id="ARBA00004613"/>
    </source>
</evidence>
<evidence type="ECO:0000256" key="3">
    <source>
        <dbReference type="ARBA" id="ARBA00022525"/>
    </source>
</evidence>
<name>A0A8H4IHL8_9PEZI</name>
<protein>
    <recommendedName>
        <fullName evidence="7">Cupin type-1 domain-containing protein</fullName>
    </recommendedName>
</protein>
<feature type="chain" id="PRO_5034021681" description="Cupin type-1 domain-containing protein" evidence="6">
    <location>
        <begin position="22"/>
        <end position="235"/>
    </location>
</feature>
<dbReference type="PRINTS" id="PR00325">
    <property type="entry name" value="GERMIN"/>
</dbReference>
<evidence type="ECO:0000256" key="4">
    <source>
        <dbReference type="ARBA" id="ARBA00022723"/>
    </source>
</evidence>
<dbReference type="InterPro" id="IPR011051">
    <property type="entry name" value="RmlC_Cupin_sf"/>
</dbReference>
<keyword evidence="6" id="KW-0732">Signal</keyword>
<dbReference type="SMART" id="SM00835">
    <property type="entry name" value="Cupin_1"/>
    <property type="match status" value="1"/>
</dbReference>
<evidence type="ECO:0000256" key="5">
    <source>
        <dbReference type="ARBA" id="ARBA00023211"/>
    </source>
</evidence>
<feature type="domain" description="Cupin type-1" evidence="7">
    <location>
        <begin position="55"/>
        <end position="200"/>
    </location>
</feature>
<evidence type="ECO:0000256" key="2">
    <source>
        <dbReference type="ARBA" id="ARBA00007456"/>
    </source>
</evidence>
<dbReference type="Pfam" id="PF00190">
    <property type="entry name" value="Cupin_1"/>
    <property type="match status" value="1"/>
</dbReference>